<feature type="signal peptide" evidence="2">
    <location>
        <begin position="1"/>
        <end position="31"/>
    </location>
</feature>
<dbReference type="InterPro" id="IPR049492">
    <property type="entry name" value="BD-FAE-like_dom"/>
</dbReference>
<dbReference type="RefSeq" id="WP_089906917.1">
    <property type="nucleotide sequence ID" value="NZ_FOBB01000001.1"/>
</dbReference>
<sequence length="298" mass="32350">MIKHRWYAALTYAARTFTALLLLCSISTAQAQEKIYLYPDQPNLHIGGREKVADAPFIEHYSAAKKNGAAILICPGGGYATHALGHEGKDIAAFFTSKGYDAIVLHYRVNDESQSGSRYPAAYNDVTTAMRLLRSKAADWGFDPEKTGVIGFSAGGHLASCLATMLQPANEKEKWSTRPAFAILVYPVISMKPPYKHAGSTNMLLGPDPAPGMTDSLSTNERVTAQTPPTLLIHSTDDTVVPVENSLMFFDALRKNHVKATLQIYDHGGHGFGLGTKDAVLNTWPALCIAWLQSLGMP</sequence>
<dbReference type="PANTHER" id="PTHR48081">
    <property type="entry name" value="AB HYDROLASE SUPERFAMILY PROTEIN C4A8.06C"/>
    <property type="match status" value="1"/>
</dbReference>
<accession>A0A1H7JXL0</accession>
<evidence type="ECO:0000256" key="1">
    <source>
        <dbReference type="ARBA" id="ARBA00022801"/>
    </source>
</evidence>
<dbReference type="PANTHER" id="PTHR48081:SF6">
    <property type="entry name" value="PEPTIDASE S9 PROLYL OLIGOPEPTIDASE CATALYTIC DOMAIN-CONTAINING PROTEIN"/>
    <property type="match status" value="1"/>
</dbReference>
<dbReference type="EMBL" id="FOBB01000001">
    <property type="protein sequence ID" value="SEK79323.1"/>
    <property type="molecule type" value="Genomic_DNA"/>
</dbReference>
<dbReference type="Gene3D" id="3.40.50.1820">
    <property type="entry name" value="alpha/beta hydrolase"/>
    <property type="match status" value="1"/>
</dbReference>
<name>A0A1H7JXL0_9BACT</name>
<keyword evidence="1" id="KW-0378">Hydrolase</keyword>
<dbReference type="STRING" id="573321.SAMN04488505_101897"/>
<dbReference type="SUPFAM" id="SSF53474">
    <property type="entry name" value="alpha/beta-Hydrolases"/>
    <property type="match status" value="1"/>
</dbReference>
<protein>
    <submittedName>
        <fullName evidence="4">Acetyl esterase/lipase</fullName>
    </submittedName>
</protein>
<dbReference type="Proteomes" id="UP000198984">
    <property type="component" value="Unassembled WGS sequence"/>
</dbReference>
<keyword evidence="2" id="KW-0732">Signal</keyword>
<feature type="domain" description="BD-FAE-like" evidence="3">
    <location>
        <begin position="64"/>
        <end position="253"/>
    </location>
</feature>
<reference evidence="4 5" key="1">
    <citation type="submission" date="2016-10" db="EMBL/GenBank/DDBJ databases">
        <authorList>
            <person name="de Groot N.N."/>
        </authorList>
    </citation>
    <scope>NUCLEOTIDE SEQUENCE [LARGE SCALE GENOMIC DNA]</scope>
    <source>
        <strain evidence="4 5">DSM 21039</strain>
    </source>
</reference>
<feature type="chain" id="PRO_5011536691" evidence="2">
    <location>
        <begin position="32"/>
        <end position="298"/>
    </location>
</feature>
<evidence type="ECO:0000256" key="2">
    <source>
        <dbReference type="SAM" id="SignalP"/>
    </source>
</evidence>
<dbReference type="Pfam" id="PF20434">
    <property type="entry name" value="BD-FAE"/>
    <property type="match status" value="1"/>
</dbReference>
<evidence type="ECO:0000259" key="3">
    <source>
        <dbReference type="Pfam" id="PF20434"/>
    </source>
</evidence>
<keyword evidence="5" id="KW-1185">Reference proteome</keyword>
<gene>
    <name evidence="4" type="ORF">SAMN04488505_101897</name>
</gene>
<proteinExistence type="predicted"/>
<dbReference type="InterPro" id="IPR050300">
    <property type="entry name" value="GDXG_lipolytic_enzyme"/>
</dbReference>
<dbReference type="InterPro" id="IPR029058">
    <property type="entry name" value="AB_hydrolase_fold"/>
</dbReference>
<evidence type="ECO:0000313" key="4">
    <source>
        <dbReference type="EMBL" id="SEK79323.1"/>
    </source>
</evidence>
<dbReference type="GO" id="GO:0016787">
    <property type="term" value="F:hydrolase activity"/>
    <property type="evidence" value="ECO:0007669"/>
    <property type="project" value="UniProtKB-KW"/>
</dbReference>
<dbReference type="AlphaFoldDB" id="A0A1H7JXL0"/>
<organism evidence="4 5">
    <name type="scientific">Chitinophaga rupis</name>
    <dbReference type="NCBI Taxonomy" id="573321"/>
    <lineage>
        <taxon>Bacteria</taxon>
        <taxon>Pseudomonadati</taxon>
        <taxon>Bacteroidota</taxon>
        <taxon>Chitinophagia</taxon>
        <taxon>Chitinophagales</taxon>
        <taxon>Chitinophagaceae</taxon>
        <taxon>Chitinophaga</taxon>
    </lineage>
</organism>
<dbReference type="OrthoDB" id="9794725at2"/>
<evidence type="ECO:0000313" key="5">
    <source>
        <dbReference type="Proteomes" id="UP000198984"/>
    </source>
</evidence>